<dbReference type="InterPro" id="IPR037873">
    <property type="entry name" value="BamE-like"/>
</dbReference>
<organism evidence="2 3">
    <name type="scientific">Ligilactobacillus salitolerans</name>
    <dbReference type="NCBI Taxonomy" id="1808352"/>
    <lineage>
        <taxon>Bacteria</taxon>
        <taxon>Bacillati</taxon>
        <taxon>Bacillota</taxon>
        <taxon>Bacilli</taxon>
        <taxon>Lactobacillales</taxon>
        <taxon>Lactobacillaceae</taxon>
        <taxon>Ligilactobacillus</taxon>
    </lineage>
</organism>
<protein>
    <recommendedName>
        <fullName evidence="4">Lipoprotein</fullName>
    </recommendedName>
</protein>
<accession>A0A401IRS9</accession>
<dbReference type="PROSITE" id="PS51257">
    <property type="entry name" value="PROKAR_LIPOPROTEIN"/>
    <property type="match status" value="1"/>
</dbReference>
<gene>
    <name evidence="2" type="ORF">LFYK43_07020</name>
</gene>
<reference evidence="2 3" key="1">
    <citation type="journal article" date="2019" name="Int. J. Syst. Evol. Microbiol.">
        <title>Lactobacillus salitolerans sp. nov., a novel lactic acid bacterium isolated from spent mushroom substrates.</title>
        <authorList>
            <person name="Tohno M."/>
            <person name="Tanizawa Y."/>
            <person name="Kojima Y."/>
            <person name="Sakamoto M."/>
            <person name="Nakamura Y."/>
            <person name="Ohkuma M."/>
            <person name="Kobayashi H."/>
        </authorList>
    </citation>
    <scope>NUCLEOTIDE SEQUENCE [LARGE SCALE GENOMIC DNA]</scope>
    <source>
        <strain evidence="2 3">YK43</strain>
    </source>
</reference>
<keyword evidence="3" id="KW-1185">Reference proteome</keyword>
<keyword evidence="1" id="KW-0732">Signal</keyword>
<name>A0A401IRS9_9LACO</name>
<evidence type="ECO:0000313" key="2">
    <source>
        <dbReference type="EMBL" id="GBG94243.1"/>
    </source>
</evidence>
<dbReference type="InterPro" id="IPR009736">
    <property type="entry name" value="DUF1307"/>
</dbReference>
<sequence length="325" mass="36514">MNKKNRAYGWSKLLLLLGVLLLVVTGCAKKTEKANFQKIANGVDSRVTYYYQDDKVVKQTTTNKIAYSALRVNNPAEAKKAIKSNVQKYNDTKGVTDKITYHDSYLDEHVTVDLSKASVKDFLKLSGTASTSDSKKKQFISFKKSAELVKDQGFKRIKDGKYKSLPKSALRVRKNVSMKQYNAIKLADDDKTGTTLAELTKTMGKPDSSTEGSSSSTYTWYTNYAKSSYLYVSVNDKKQVQSKILYQPTAMDKKKFSAEKYNQINKEISADELISKLGAPYQITSNSSREMYFYIIEDGSGNQKQYVFQVENGKVTGKQSSSSSY</sequence>
<dbReference type="RefSeq" id="WP_124975472.1">
    <property type="nucleotide sequence ID" value="NZ_BFFP01000008.1"/>
</dbReference>
<dbReference type="Proteomes" id="UP000286848">
    <property type="component" value="Unassembled WGS sequence"/>
</dbReference>
<proteinExistence type="predicted"/>
<comment type="caution">
    <text evidence="2">The sequence shown here is derived from an EMBL/GenBank/DDBJ whole genome shotgun (WGS) entry which is preliminary data.</text>
</comment>
<dbReference type="Pfam" id="PF06998">
    <property type="entry name" value="DUF1307"/>
    <property type="match status" value="1"/>
</dbReference>
<dbReference type="Gene3D" id="3.30.1450.10">
    <property type="match status" value="2"/>
</dbReference>
<dbReference type="Gene3D" id="3.30.1830.10">
    <property type="entry name" value="YehR-like"/>
    <property type="match status" value="1"/>
</dbReference>
<evidence type="ECO:0000313" key="3">
    <source>
        <dbReference type="Proteomes" id="UP000286848"/>
    </source>
</evidence>
<dbReference type="AlphaFoldDB" id="A0A401IRS9"/>
<dbReference type="SUPFAM" id="SSF160704">
    <property type="entry name" value="YehR-like"/>
    <property type="match status" value="1"/>
</dbReference>
<dbReference type="InterPro" id="IPR036699">
    <property type="entry name" value="YehR-like_sf"/>
</dbReference>
<dbReference type="EMBL" id="BFFP01000008">
    <property type="protein sequence ID" value="GBG94243.1"/>
    <property type="molecule type" value="Genomic_DNA"/>
</dbReference>
<evidence type="ECO:0000256" key="1">
    <source>
        <dbReference type="ARBA" id="ARBA00022729"/>
    </source>
</evidence>
<evidence type="ECO:0008006" key="4">
    <source>
        <dbReference type="Google" id="ProtNLM"/>
    </source>
</evidence>
<dbReference type="OrthoDB" id="6586670at2"/>